<evidence type="ECO:0000313" key="1">
    <source>
        <dbReference type="EMBL" id="RGW39429.1"/>
    </source>
</evidence>
<accession>A0AA92W4U9</accession>
<comment type="caution">
    <text evidence="1">The sequence shown here is derived from an EMBL/GenBank/DDBJ whole genome shotgun (WGS) entry which is preliminary data.</text>
</comment>
<reference evidence="1 2" key="1">
    <citation type="submission" date="2018-08" db="EMBL/GenBank/DDBJ databases">
        <title>A genome reference for cultivated species of the human gut microbiota.</title>
        <authorList>
            <person name="Zou Y."/>
            <person name="Xue W."/>
            <person name="Luo G."/>
        </authorList>
    </citation>
    <scope>NUCLEOTIDE SEQUENCE [LARGE SCALE GENOMIC DNA]</scope>
    <source>
        <strain evidence="1 2">AF12-50</strain>
    </source>
</reference>
<dbReference type="Proteomes" id="UP000283785">
    <property type="component" value="Unassembled WGS sequence"/>
</dbReference>
<dbReference type="AlphaFoldDB" id="A0AA92W4U9"/>
<dbReference type="EMBL" id="QSAG01000056">
    <property type="protein sequence ID" value="RGW39429.1"/>
    <property type="molecule type" value="Genomic_DNA"/>
</dbReference>
<proteinExistence type="predicted"/>
<name>A0AA92W4U9_9BACT</name>
<gene>
    <name evidence="1" type="ORF">DWV76_15755</name>
</gene>
<protein>
    <submittedName>
        <fullName evidence="1">Non-structural protein NS-S</fullName>
    </submittedName>
</protein>
<organism evidence="1 2">
    <name type="scientific">Segatella copri</name>
    <dbReference type="NCBI Taxonomy" id="165179"/>
    <lineage>
        <taxon>Bacteria</taxon>
        <taxon>Pseudomonadati</taxon>
        <taxon>Bacteroidota</taxon>
        <taxon>Bacteroidia</taxon>
        <taxon>Bacteroidales</taxon>
        <taxon>Prevotellaceae</taxon>
        <taxon>Segatella</taxon>
    </lineage>
</organism>
<evidence type="ECO:0000313" key="2">
    <source>
        <dbReference type="Proteomes" id="UP000283785"/>
    </source>
</evidence>
<sequence>MAGHQSPRHGGAGGGRLGIAVYSLQLIVYSLRLISWLFADNLQISCDFLGGFEEKA</sequence>